<dbReference type="AlphaFoldDB" id="A0A195BV66"/>
<gene>
    <name evidence="1" type="ORF">ALC53_01213</name>
</gene>
<name>A0A195BV66_9HYME</name>
<organism evidence="1 2">
    <name type="scientific">Atta colombica</name>
    <dbReference type="NCBI Taxonomy" id="520822"/>
    <lineage>
        <taxon>Eukaryota</taxon>
        <taxon>Metazoa</taxon>
        <taxon>Ecdysozoa</taxon>
        <taxon>Arthropoda</taxon>
        <taxon>Hexapoda</taxon>
        <taxon>Insecta</taxon>
        <taxon>Pterygota</taxon>
        <taxon>Neoptera</taxon>
        <taxon>Endopterygota</taxon>
        <taxon>Hymenoptera</taxon>
        <taxon>Apocrita</taxon>
        <taxon>Aculeata</taxon>
        <taxon>Formicoidea</taxon>
        <taxon>Formicidae</taxon>
        <taxon>Myrmicinae</taxon>
        <taxon>Atta</taxon>
    </lineage>
</organism>
<dbReference type="Proteomes" id="UP000078540">
    <property type="component" value="Unassembled WGS sequence"/>
</dbReference>
<protein>
    <submittedName>
        <fullName evidence="1">Uncharacterized protein</fullName>
    </submittedName>
</protein>
<accession>A0A195BV66</accession>
<reference evidence="1 2" key="1">
    <citation type="submission" date="2015-09" db="EMBL/GenBank/DDBJ databases">
        <title>Atta colombica WGS genome.</title>
        <authorList>
            <person name="Nygaard S."/>
            <person name="Hu H."/>
            <person name="Boomsma J."/>
            <person name="Zhang G."/>
        </authorList>
    </citation>
    <scope>NUCLEOTIDE SEQUENCE [LARGE SCALE GENOMIC DNA]</scope>
    <source>
        <strain evidence="1">Treedump-2</strain>
        <tissue evidence="1">Whole body</tissue>
    </source>
</reference>
<feature type="non-terminal residue" evidence="1">
    <location>
        <position position="1"/>
    </location>
</feature>
<evidence type="ECO:0000313" key="1">
    <source>
        <dbReference type="EMBL" id="KYM92150.1"/>
    </source>
</evidence>
<evidence type="ECO:0000313" key="2">
    <source>
        <dbReference type="Proteomes" id="UP000078540"/>
    </source>
</evidence>
<proteinExistence type="predicted"/>
<keyword evidence="2" id="KW-1185">Reference proteome</keyword>
<dbReference type="EMBL" id="KQ976403">
    <property type="protein sequence ID" value="KYM92150.1"/>
    <property type="molecule type" value="Genomic_DNA"/>
</dbReference>
<sequence>HILLENLLEIFFIWTGFKPAARKDDEFSAKRSMQPLDVCLLKEFGTAVTECNEHRCRRRTGKGYEIGRSRYLEHAGNAPKLIHDSDVSSTHAL</sequence>